<comment type="caution">
    <text evidence="1">The sequence shown here is derived from an EMBL/GenBank/DDBJ whole genome shotgun (WGS) entry which is preliminary data.</text>
</comment>
<gene>
    <name evidence="1" type="ORF">LEP1GSC124_3624</name>
</gene>
<dbReference type="BioCyc" id="LINT1193029:G11R4-3554-MONOMER"/>
<name>M6ZF96_LEPIR</name>
<dbReference type="EMBL" id="AKWN02000456">
    <property type="protein sequence ID" value="EMP05158.1"/>
    <property type="molecule type" value="Genomic_DNA"/>
</dbReference>
<organism evidence="1 2">
    <name type="scientific">Leptospira interrogans serovar Pyrogenes str. 200701872</name>
    <dbReference type="NCBI Taxonomy" id="1193029"/>
    <lineage>
        <taxon>Bacteria</taxon>
        <taxon>Pseudomonadati</taxon>
        <taxon>Spirochaetota</taxon>
        <taxon>Spirochaetia</taxon>
        <taxon>Leptospirales</taxon>
        <taxon>Leptospiraceae</taxon>
        <taxon>Leptospira</taxon>
    </lineage>
</organism>
<evidence type="ECO:0000313" key="1">
    <source>
        <dbReference type="EMBL" id="EMP05158.1"/>
    </source>
</evidence>
<evidence type="ECO:0000313" key="2">
    <source>
        <dbReference type="Proteomes" id="UP000012117"/>
    </source>
</evidence>
<proteinExistence type="predicted"/>
<protein>
    <submittedName>
        <fullName evidence="1">Uncharacterized protein</fullName>
    </submittedName>
</protein>
<accession>M6ZF96</accession>
<dbReference type="AlphaFoldDB" id="M6ZF96"/>
<sequence length="69" mass="8371">MGNFVRFYPFYYSSYEQDGSSFLGLAGLFYRWKNSKDETVARVILPFYYYQKMNIIFYFLSILDLEETI</sequence>
<reference evidence="1 2" key="1">
    <citation type="submission" date="2013-01" db="EMBL/GenBank/DDBJ databases">
        <authorList>
            <person name="Harkins D.M."/>
            <person name="Durkin A.S."/>
            <person name="Brinkac L.M."/>
            <person name="Haft D.H."/>
            <person name="Selengut J.D."/>
            <person name="Sanka R."/>
            <person name="DePew J."/>
            <person name="Purushe J."/>
            <person name="Picardeau M."/>
            <person name="Werts C."/>
            <person name="Goarant C."/>
            <person name="Vinetz J.M."/>
            <person name="Sutton G.G."/>
            <person name="Nierman W.C."/>
            <person name="Fouts D.E."/>
        </authorList>
    </citation>
    <scope>NUCLEOTIDE SEQUENCE [LARGE SCALE GENOMIC DNA]</scope>
    <source>
        <strain evidence="1 2">200701872</strain>
    </source>
</reference>
<dbReference type="Proteomes" id="UP000012117">
    <property type="component" value="Unassembled WGS sequence"/>
</dbReference>